<dbReference type="AlphaFoldDB" id="A0A844KQM5"/>
<accession>A0A844KQM5</accession>
<organism evidence="5 6">
    <name type="scientific">Roseburia faecis</name>
    <dbReference type="NCBI Taxonomy" id="301302"/>
    <lineage>
        <taxon>Bacteria</taxon>
        <taxon>Bacillati</taxon>
        <taxon>Bacillota</taxon>
        <taxon>Clostridia</taxon>
        <taxon>Lachnospirales</taxon>
        <taxon>Lachnospiraceae</taxon>
        <taxon>Roseburia</taxon>
    </lineage>
</organism>
<dbReference type="Gene3D" id="3.40.190.10">
    <property type="entry name" value="Periplasmic binding protein-like II"/>
    <property type="match status" value="2"/>
</dbReference>
<dbReference type="PROSITE" id="PS51257">
    <property type="entry name" value="PROKAR_LIPOPROTEIN"/>
    <property type="match status" value="1"/>
</dbReference>
<feature type="domain" description="Solute-binding protein family 3/N-terminal" evidence="4">
    <location>
        <begin position="1"/>
        <end position="154"/>
    </location>
</feature>
<dbReference type="InterPro" id="IPR001638">
    <property type="entry name" value="Solute-binding_3/MltF_N"/>
</dbReference>
<evidence type="ECO:0000256" key="3">
    <source>
        <dbReference type="SAM" id="SignalP"/>
    </source>
</evidence>
<evidence type="ECO:0000259" key="4">
    <source>
        <dbReference type="SMART" id="SM00062"/>
    </source>
</evidence>
<name>A0A844KQM5_9FIRM</name>
<gene>
    <name evidence="5" type="ORF">GMD30_14100</name>
</gene>
<evidence type="ECO:0000256" key="1">
    <source>
        <dbReference type="ARBA" id="ARBA00022729"/>
    </source>
</evidence>
<dbReference type="PANTHER" id="PTHR35936">
    <property type="entry name" value="MEMBRANE-BOUND LYTIC MUREIN TRANSGLYCOSYLASE F"/>
    <property type="match status" value="1"/>
</dbReference>
<dbReference type="SUPFAM" id="SSF53850">
    <property type="entry name" value="Periplasmic binding protein-like II"/>
    <property type="match status" value="2"/>
</dbReference>
<dbReference type="SMART" id="SM00062">
    <property type="entry name" value="PBPb"/>
    <property type="match status" value="1"/>
</dbReference>
<feature type="region of interest" description="Disordered" evidence="2">
    <location>
        <begin position="22"/>
        <end position="62"/>
    </location>
</feature>
<sequence length="265" mass="28564">MMKKKLISLLLVSAMAAATAGCGSSVPANSVNSRDDLPGKKIGVQLGTTGDSDATEYEKNDGSTVERYNKGADAIQALKTGKIDCVIIDQQPAEAFVEKNDDLKILSDTFDPEEYAICIAKGNSELTDKFNSAIEELQKDGTIDSITSNYIGDEAGKHPYETPDGTEYPNGTLTMATNAQFEPYEYYDGDQIVGIDADIAKAICDKLGYELKIEDMEFDAIIAAVSSGKADFGAAGITVTEDRKKNIDFTDTYTKACQVIVVRNK</sequence>
<dbReference type="Proteomes" id="UP000446657">
    <property type="component" value="Unassembled WGS sequence"/>
</dbReference>
<proteinExistence type="predicted"/>
<dbReference type="PANTHER" id="PTHR35936:SF17">
    <property type="entry name" value="ARGININE-BINDING EXTRACELLULAR PROTEIN ARTP"/>
    <property type="match status" value="1"/>
</dbReference>
<comment type="caution">
    <text evidence="5">The sequence shown here is derived from an EMBL/GenBank/DDBJ whole genome shotgun (WGS) entry which is preliminary data.</text>
</comment>
<feature type="signal peptide" evidence="3">
    <location>
        <begin position="1"/>
        <end position="20"/>
    </location>
</feature>
<protein>
    <submittedName>
        <fullName evidence="5">Transporter substrate-binding domain-containing protein</fullName>
    </submittedName>
</protein>
<dbReference type="EMBL" id="WNAL01000036">
    <property type="protein sequence ID" value="MTR82787.1"/>
    <property type="molecule type" value="Genomic_DNA"/>
</dbReference>
<evidence type="ECO:0000313" key="5">
    <source>
        <dbReference type="EMBL" id="MTR82787.1"/>
    </source>
</evidence>
<keyword evidence="1 3" id="KW-0732">Signal</keyword>
<dbReference type="Pfam" id="PF00497">
    <property type="entry name" value="SBP_bac_3"/>
    <property type="match status" value="1"/>
</dbReference>
<evidence type="ECO:0000313" key="6">
    <source>
        <dbReference type="Proteomes" id="UP000446657"/>
    </source>
</evidence>
<evidence type="ECO:0000256" key="2">
    <source>
        <dbReference type="SAM" id="MobiDB-lite"/>
    </source>
</evidence>
<reference evidence="5 6" key="1">
    <citation type="journal article" date="2019" name="Nat. Med.">
        <title>A library of human gut bacterial isolates paired with longitudinal multiomics data enables mechanistic microbiome research.</title>
        <authorList>
            <person name="Poyet M."/>
            <person name="Groussin M."/>
            <person name="Gibbons S.M."/>
            <person name="Avila-Pacheco J."/>
            <person name="Jiang X."/>
            <person name="Kearney S.M."/>
            <person name="Perrotta A.R."/>
            <person name="Berdy B."/>
            <person name="Zhao S."/>
            <person name="Lieberman T.D."/>
            <person name="Swanson P.K."/>
            <person name="Smith M."/>
            <person name="Roesemann S."/>
            <person name="Alexander J.E."/>
            <person name="Rich S.A."/>
            <person name="Livny J."/>
            <person name="Vlamakis H."/>
            <person name="Clish C."/>
            <person name="Bullock K."/>
            <person name="Deik A."/>
            <person name="Scott J."/>
            <person name="Pierce K.A."/>
            <person name="Xavier R.J."/>
            <person name="Alm E.J."/>
        </authorList>
    </citation>
    <scope>NUCLEOTIDE SEQUENCE [LARGE SCALE GENOMIC DNA]</scope>
    <source>
        <strain evidence="5 6">BIOML-A1</strain>
    </source>
</reference>
<feature type="chain" id="PRO_5038831602" evidence="3">
    <location>
        <begin position="21"/>
        <end position="265"/>
    </location>
</feature>